<proteinExistence type="predicted"/>
<dbReference type="AlphaFoldDB" id="X1FHR2"/>
<evidence type="ECO:0000313" key="1">
    <source>
        <dbReference type="EMBL" id="GAH45196.1"/>
    </source>
</evidence>
<protein>
    <submittedName>
        <fullName evidence="1">Uncharacterized protein</fullName>
    </submittedName>
</protein>
<name>X1FHR2_9ZZZZ</name>
<organism evidence="1">
    <name type="scientific">marine sediment metagenome</name>
    <dbReference type="NCBI Taxonomy" id="412755"/>
    <lineage>
        <taxon>unclassified sequences</taxon>
        <taxon>metagenomes</taxon>
        <taxon>ecological metagenomes</taxon>
    </lineage>
</organism>
<gene>
    <name evidence="1" type="ORF">S03H2_21533</name>
</gene>
<dbReference type="EMBL" id="BARU01011476">
    <property type="protein sequence ID" value="GAH45196.1"/>
    <property type="molecule type" value="Genomic_DNA"/>
</dbReference>
<accession>X1FHR2</accession>
<comment type="caution">
    <text evidence="1">The sequence shown here is derived from an EMBL/GenBank/DDBJ whole genome shotgun (WGS) entry which is preliminary data.</text>
</comment>
<sequence length="50" mass="5963">MSTMAYILKGNRDEEASVDRFLKREGIVVVNKKTSMGRLYIREEETRERR</sequence>
<reference evidence="1" key="1">
    <citation type="journal article" date="2014" name="Front. Microbiol.">
        <title>High frequency of phylogenetically diverse reductive dehalogenase-homologous genes in deep subseafloor sedimentary metagenomes.</title>
        <authorList>
            <person name="Kawai M."/>
            <person name="Futagami T."/>
            <person name="Toyoda A."/>
            <person name="Takaki Y."/>
            <person name="Nishi S."/>
            <person name="Hori S."/>
            <person name="Arai W."/>
            <person name="Tsubouchi T."/>
            <person name="Morono Y."/>
            <person name="Uchiyama I."/>
            <person name="Ito T."/>
            <person name="Fujiyama A."/>
            <person name="Inagaki F."/>
            <person name="Takami H."/>
        </authorList>
    </citation>
    <scope>NUCLEOTIDE SEQUENCE</scope>
    <source>
        <strain evidence="1">Expedition CK06-06</strain>
    </source>
</reference>